<gene>
    <name evidence="5" type="ORF">FHS31_002666</name>
</gene>
<accession>A0ABX0TUB2</accession>
<dbReference type="Pfam" id="PF10755">
    <property type="entry name" value="DUF2585"/>
    <property type="match status" value="1"/>
</dbReference>
<dbReference type="Proteomes" id="UP000727456">
    <property type="component" value="Unassembled WGS sequence"/>
</dbReference>
<evidence type="ECO:0000256" key="3">
    <source>
        <dbReference type="ARBA" id="ARBA00022989"/>
    </source>
</evidence>
<name>A0ABX0TUB2_9SPHN</name>
<sequence>MPHPASSLISRRHAAAVALLIAATGLIEWAEGRPPICRCGVVRLWAGTADGPETSQMLADWYSASHIIHGLLFYAALCWLLLRWPAGVRLMLAVGMEAAWELIENSPAVIARYRATTIAIGYSGDSILNSLGDIGFMVCGFLIARALPWRASVVLGVVLELAALWAIRDNLTLNVLMLVHPVEAVRVWQAGISPNAQIIFARSYD</sequence>
<evidence type="ECO:0000256" key="4">
    <source>
        <dbReference type="ARBA" id="ARBA00023136"/>
    </source>
</evidence>
<organism evidence="5 6">
    <name type="scientific">Sphingomonas vulcanisoli</name>
    <dbReference type="NCBI Taxonomy" id="1658060"/>
    <lineage>
        <taxon>Bacteria</taxon>
        <taxon>Pseudomonadati</taxon>
        <taxon>Pseudomonadota</taxon>
        <taxon>Alphaproteobacteria</taxon>
        <taxon>Sphingomonadales</taxon>
        <taxon>Sphingomonadaceae</taxon>
        <taxon>Sphingomonas</taxon>
    </lineage>
</organism>
<dbReference type="NCBIfam" id="NF002099">
    <property type="entry name" value="PRK00944.1"/>
    <property type="match status" value="1"/>
</dbReference>
<evidence type="ECO:0000313" key="6">
    <source>
        <dbReference type="Proteomes" id="UP000727456"/>
    </source>
</evidence>
<dbReference type="RefSeq" id="WP_167074251.1">
    <property type="nucleotide sequence ID" value="NZ_JAAOZC010000007.1"/>
</dbReference>
<dbReference type="EMBL" id="JAAOZC010000007">
    <property type="protein sequence ID" value="NIJ09036.1"/>
    <property type="molecule type" value="Genomic_DNA"/>
</dbReference>
<reference evidence="5 6" key="1">
    <citation type="submission" date="2020-03" db="EMBL/GenBank/DDBJ databases">
        <title>Genomic Encyclopedia of Type Strains, Phase III (KMG-III): the genomes of soil and plant-associated and newly described type strains.</title>
        <authorList>
            <person name="Whitman W."/>
        </authorList>
    </citation>
    <scope>NUCLEOTIDE SEQUENCE [LARGE SCALE GENOMIC DNA]</scope>
    <source>
        <strain evidence="5 6">CECT 8804</strain>
    </source>
</reference>
<keyword evidence="2" id="KW-0812">Transmembrane</keyword>
<keyword evidence="6" id="KW-1185">Reference proteome</keyword>
<dbReference type="InterPro" id="IPR019691">
    <property type="entry name" value="DUF2585"/>
</dbReference>
<keyword evidence="1" id="KW-1003">Cell membrane</keyword>
<evidence type="ECO:0000256" key="2">
    <source>
        <dbReference type="ARBA" id="ARBA00022692"/>
    </source>
</evidence>
<keyword evidence="4" id="KW-0472">Membrane</keyword>
<keyword evidence="3" id="KW-1133">Transmembrane helix</keyword>
<comment type="caution">
    <text evidence="5">The sequence shown here is derived from an EMBL/GenBank/DDBJ whole genome shotgun (WGS) entry which is preliminary data.</text>
</comment>
<evidence type="ECO:0000256" key="1">
    <source>
        <dbReference type="ARBA" id="ARBA00022475"/>
    </source>
</evidence>
<evidence type="ECO:0000313" key="5">
    <source>
        <dbReference type="EMBL" id="NIJ09036.1"/>
    </source>
</evidence>
<protein>
    <submittedName>
        <fullName evidence="5">Uncharacterized protein</fullName>
    </submittedName>
</protein>
<proteinExistence type="predicted"/>